<accession>G9WQS7</accession>
<feature type="domain" description="HicB-like antitoxin of toxin-antitoxin system" evidence="1">
    <location>
        <begin position="5"/>
        <end position="71"/>
    </location>
</feature>
<dbReference type="Proteomes" id="UP000018461">
    <property type="component" value="Unassembled WGS sequence"/>
</dbReference>
<dbReference type="HOGENOM" id="CLU_114047_0_3_9"/>
<evidence type="ECO:0000313" key="3">
    <source>
        <dbReference type="Proteomes" id="UP000018461"/>
    </source>
</evidence>
<dbReference type="InterPro" id="IPR031807">
    <property type="entry name" value="HicB-like"/>
</dbReference>
<dbReference type="AlphaFoldDB" id="G9WQS7"/>
<gene>
    <name evidence="2" type="ORF">HMPREF9625_01710</name>
</gene>
<dbReference type="PATRIC" id="fig|796943.3.peg.2182"/>
<evidence type="ECO:0000259" key="1">
    <source>
        <dbReference type="Pfam" id="PF15919"/>
    </source>
</evidence>
<reference evidence="2" key="2">
    <citation type="submission" date="2013-03" db="EMBL/GenBank/DDBJ databases">
        <title>The Genome Sequence of Oribacterium sp. ACB1.</title>
        <authorList>
            <consortium name="The Broad Institute Genomics Platform"/>
            <consortium name="The Broad Institute Genome Sequencing Center for Infectious Disease"/>
            <person name="Earl A."/>
            <person name="Ward D."/>
            <person name="Feldgarden M."/>
            <person name="Gevers D."/>
            <person name="Sizova M."/>
            <person name="Hazen A."/>
            <person name="Epstein S."/>
            <person name="Walker B."/>
            <person name="Young S."/>
            <person name="Zeng Q."/>
            <person name="Gargeya S."/>
            <person name="Fitzgerald M."/>
            <person name="Haas B."/>
            <person name="Abouelleil A."/>
            <person name="Allen A.W."/>
            <person name="Alvarado L."/>
            <person name="Arachchi H.M."/>
            <person name="Berlin A.M."/>
            <person name="Chapman S.B."/>
            <person name="Gainer-Dewar J."/>
            <person name="Goldberg J."/>
            <person name="Griggs A."/>
            <person name="Gujja S."/>
            <person name="Hansen M."/>
            <person name="Howarth C."/>
            <person name="Imamovic A."/>
            <person name="Ireland A."/>
            <person name="Larimer J."/>
            <person name="McCowan C."/>
            <person name="Murphy C."/>
            <person name="Pearson M."/>
            <person name="Poon T.W."/>
            <person name="Priest M."/>
            <person name="Roberts A."/>
            <person name="Saif S."/>
            <person name="Shea T."/>
            <person name="Sisk P."/>
            <person name="Sykes S."/>
            <person name="Wortman J."/>
            <person name="Nusbaum C."/>
            <person name="Birren B."/>
        </authorList>
    </citation>
    <scope>NUCLEOTIDE SEQUENCE [LARGE SCALE GENOMIC DNA]</scope>
    <source>
        <strain evidence="2">ACB1</strain>
    </source>
</reference>
<dbReference type="SUPFAM" id="SSF143100">
    <property type="entry name" value="TTHA1013/TTHA0281-like"/>
    <property type="match status" value="1"/>
</dbReference>
<keyword evidence="3" id="KW-1185">Reference proteome</keyword>
<sequence length="89" mass="10344">MTYYYPAIIRKKDEGYRVDVIDLEGCFGEGKDKQDALEDARHAGVNWLLVESEDSMNFPKQTHLDDIELKEGEEKTMLAFLMPKEGWDE</sequence>
<dbReference type="EMBL" id="AFZC02000002">
    <property type="protein sequence ID" value="EHL09737.1"/>
    <property type="molecule type" value="Genomic_DNA"/>
</dbReference>
<dbReference type="RefSeq" id="WP_009535549.1">
    <property type="nucleotide sequence ID" value="NZ_KE148312.1"/>
</dbReference>
<evidence type="ECO:0000313" key="2">
    <source>
        <dbReference type="EMBL" id="EHL09737.1"/>
    </source>
</evidence>
<comment type="caution">
    <text evidence="2">The sequence shown here is derived from an EMBL/GenBank/DDBJ whole genome shotgun (WGS) entry which is preliminary data.</text>
</comment>
<proteinExistence type="predicted"/>
<dbReference type="Pfam" id="PF15919">
    <property type="entry name" value="HicB_lk_antitox"/>
    <property type="match status" value="1"/>
</dbReference>
<dbReference type="InterPro" id="IPR035069">
    <property type="entry name" value="TTHA1013/TTHA0281-like"/>
</dbReference>
<reference evidence="2" key="1">
    <citation type="submission" date="2011-08" db="EMBL/GenBank/DDBJ databases">
        <authorList>
            <consortium name="The Broad Institute Genome Sequencing Platform"/>
            <person name="Earl A."/>
            <person name="Ward D."/>
            <person name="Feldgarden M."/>
            <person name="Gevers D."/>
            <person name="Sizova M."/>
            <person name="Hazen A."/>
            <person name="Epstein S."/>
            <person name="Young S.K."/>
            <person name="Zeng Q."/>
            <person name="Gargeya S."/>
            <person name="Fitzgerald M."/>
            <person name="Haas B."/>
            <person name="Abouelleil A."/>
            <person name="Alvarado L."/>
            <person name="Arachchi H.M."/>
            <person name="Berlin A."/>
            <person name="Brown A."/>
            <person name="Chapman S.B."/>
            <person name="Chen Z."/>
            <person name="Dunbar C."/>
            <person name="Freedman E."/>
            <person name="Gearin G."/>
            <person name="Gellesch M."/>
            <person name="Goldberg J."/>
            <person name="Griggs A."/>
            <person name="Gujja S."/>
            <person name="Heiman D."/>
            <person name="Howarth C."/>
            <person name="Larson L."/>
            <person name="Lui A."/>
            <person name="MacDonald P.J.P."/>
            <person name="Montmayeur A."/>
            <person name="Murphy C."/>
            <person name="Neiman D."/>
            <person name="Pearson M."/>
            <person name="Priest M."/>
            <person name="Roberts A."/>
            <person name="Saif S."/>
            <person name="Shea T."/>
            <person name="Shenoy N."/>
            <person name="Sisk P."/>
            <person name="Stolte C."/>
            <person name="Sykes S."/>
            <person name="Wortman J."/>
            <person name="Nusbaum C."/>
            <person name="Birren B."/>
        </authorList>
    </citation>
    <scope>NUCLEOTIDE SEQUENCE</scope>
    <source>
        <strain evidence="2">ACB1</strain>
    </source>
</reference>
<name>G9WQS7_9FIRM</name>
<dbReference type="Gene3D" id="3.30.160.250">
    <property type="match status" value="1"/>
</dbReference>
<protein>
    <recommendedName>
        <fullName evidence="1">HicB-like antitoxin of toxin-antitoxin system domain-containing protein</fullName>
    </recommendedName>
</protein>
<organism evidence="2 3">
    <name type="scientific">Oribacterium parvum ACB1</name>
    <dbReference type="NCBI Taxonomy" id="796943"/>
    <lineage>
        <taxon>Bacteria</taxon>
        <taxon>Bacillati</taxon>
        <taxon>Bacillota</taxon>
        <taxon>Clostridia</taxon>
        <taxon>Lachnospirales</taxon>
        <taxon>Lachnospiraceae</taxon>
        <taxon>Oribacterium</taxon>
    </lineage>
</organism>